<dbReference type="AlphaFoldDB" id="A0A645D6M9"/>
<sequence>MSFPPEKESKTSINNAKAHPELGCKKRCVGFCNGHCVKNTLNKEIMGRMENSGSPEATGFQANPPRDETHGGDGNGKKYQRQNDRFAVIISTK</sequence>
<gene>
    <name evidence="2" type="ORF">SDC9_131987</name>
</gene>
<comment type="caution">
    <text evidence="2">The sequence shown here is derived from an EMBL/GenBank/DDBJ whole genome shotgun (WGS) entry which is preliminary data.</text>
</comment>
<evidence type="ECO:0000256" key="1">
    <source>
        <dbReference type="SAM" id="MobiDB-lite"/>
    </source>
</evidence>
<protein>
    <submittedName>
        <fullName evidence="2">Uncharacterized protein</fullName>
    </submittedName>
</protein>
<accession>A0A645D6M9</accession>
<proteinExistence type="predicted"/>
<evidence type="ECO:0000313" key="2">
    <source>
        <dbReference type="EMBL" id="MPM84911.1"/>
    </source>
</evidence>
<organism evidence="2">
    <name type="scientific">bioreactor metagenome</name>
    <dbReference type="NCBI Taxonomy" id="1076179"/>
    <lineage>
        <taxon>unclassified sequences</taxon>
        <taxon>metagenomes</taxon>
        <taxon>ecological metagenomes</taxon>
    </lineage>
</organism>
<reference evidence="2" key="1">
    <citation type="submission" date="2019-08" db="EMBL/GenBank/DDBJ databases">
        <authorList>
            <person name="Kucharzyk K."/>
            <person name="Murdoch R.W."/>
            <person name="Higgins S."/>
            <person name="Loffler F."/>
        </authorList>
    </citation>
    <scope>NUCLEOTIDE SEQUENCE</scope>
</reference>
<feature type="region of interest" description="Disordered" evidence="1">
    <location>
        <begin position="47"/>
        <end position="84"/>
    </location>
</feature>
<name>A0A645D6M9_9ZZZZ</name>
<dbReference type="EMBL" id="VSSQ01033347">
    <property type="protein sequence ID" value="MPM84911.1"/>
    <property type="molecule type" value="Genomic_DNA"/>
</dbReference>